<reference evidence="4 5" key="1">
    <citation type="submission" date="2019-12" db="EMBL/GenBank/DDBJ databases">
        <authorList>
            <person name="Yuan C.-G."/>
        </authorList>
    </citation>
    <scope>NUCLEOTIDE SEQUENCE [LARGE SCALE GENOMIC DNA]</scope>
    <source>
        <strain evidence="4 5">KCTC 23863</strain>
    </source>
</reference>
<comment type="caution">
    <text evidence="4">The sequence shown here is derived from an EMBL/GenBank/DDBJ whole genome shotgun (WGS) entry which is preliminary data.</text>
</comment>
<dbReference type="Pfam" id="PF03972">
    <property type="entry name" value="MmgE_PrpD_N"/>
    <property type="match status" value="1"/>
</dbReference>
<evidence type="ECO:0000256" key="1">
    <source>
        <dbReference type="ARBA" id="ARBA00006174"/>
    </source>
</evidence>
<dbReference type="InterPro" id="IPR042183">
    <property type="entry name" value="MmgE/PrpD_sf_1"/>
</dbReference>
<dbReference type="Gene3D" id="1.10.4100.10">
    <property type="entry name" value="2-methylcitrate dehydratase PrpD"/>
    <property type="match status" value="1"/>
</dbReference>
<dbReference type="Proteomes" id="UP000436483">
    <property type="component" value="Unassembled WGS sequence"/>
</dbReference>
<evidence type="ECO:0000313" key="5">
    <source>
        <dbReference type="Proteomes" id="UP000436483"/>
    </source>
</evidence>
<dbReference type="OrthoDB" id="9795089at2"/>
<dbReference type="InterPro" id="IPR005656">
    <property type="entry name" value="MmgE_PrpD"/>
</dbReference>
<dbReference type="PANTHER" id="PTHR16943">
    <property type="entry name" value="2-METHYLCITRATE DEHYDRATASE-RELATED"/>
    <property type="match status" value="1"/>
</dbReference>
<dbReference type="RefSeq" id="WP_160888090.1">
    <property type="nucleotide sequence ID" value="NZ_WURB01000032.1"/>
</dbReference>
<dbReference type="Pfam" id="PF19305">
    <property type="entry name" value="MmgE_PrpD_C"/>
    <property type="match status" value="1"/>
</dbReference>
<dbReference type="Gene3D" id="3.30.1330.120">
    <property type="entry name" value="2-methylcitrate dehydratase PrpD"/>
    <property type="match status" value="1"/>
</dbReference>
<protein>
    <submittedName>
        <fullName evidence="4">MmgE/PrpD family protein</fullName>
    </submittedName>
</protein>
<gene>
    <name evidence="4" type="ORF">GR328_23505</name>
</gene>
<feature type="domain" description="MmgE/PrpD N-terminal" evidence="2">
    <location>
        <begin position="23"/>
        <end position="261"/>
    </location>
</feature>
<dbReference type="InterPro" id="IPR036148">
    <property type="entry name" value="MmgE/PrpD_sf"/>
</dbReference>
<dbReference type="InterPro" id="IPR045337">
    <property type="entry name" value="MmgE_PrpD_C"/>
</dbReference>
<accession>A0A7X3MW60</accession>
<dbReference type="EMBL" id="WURB01000032">
    <property type="protein sequence ID" value="MXQ14363.1"/>
    <property type="molecule type" value="Genomic_DNA"/>
</dbReference>
<dbReference type="SUPFAM" id="SSF103378">
    <property type="entry name" value="2-methylcitrate dehydratase PrpD"/>
    <property type="match status" value="1"/>
</dbReference>
<dbReference type="AlphaFoldDB" id="A0A7X3MW60"/>
<dbReference type="InterPro" id="IPR045336">
    <property type="entry name" value="MmgE_PrpD_N"/>
</dbReference>
<dbReference type="GO" id="GO:0016829">
    <property type="term" value="F:lyase activity"/>
    <property type="evidence" value="ECO:0007669"/>
    <property type="project" value="InterPro"/>
</dbReference>
<reference evidence="4 5" key="2">
    <citation type="submission" date="2020-01" db="EMBL/GenBank/DDBJ databases">
        <title>Microvirga sp. nov., an arsenate reduction bacterium isolated from Tibet hotspring sediments.</title>
        <authorList>
            <person name="Xian W.-D."/>
            <person name="Li W.-J."/>
        </authorList>
    </citation>
    <scope>NUCLEOTIDE SEQUENCE [LARGE SCALE GENOMIC DNA]</scope>
    <source>
        <strain evidence="4 5">KCTC 23863</strain>
    </source>
</reference>
<sequence length="459" mass="48276">MSSQFATQMDYGAAALDLNVTKDLCSFLSSFTFEDLPEKAVHEGRRGVMDWIGCALAGSQHPTITKLVGVLSDLGGASQATVLGRQMKIGLLEAPIANGQMGHVLDFDDTHMGGVVLHASSPVLSALLALSERSPFTGRDLIAAYCAGFEAGVRAGQGAPGHHAGGWHLTGTLGSIAAGAAAGKLLGLDAQQLTNALGIAATQAAGMQQNRGTMCKSFHAGKAGSSGVLAALLAQRGFDSSDEILEGKRGFCRIYSKDAATELILDQLGERWEITRNGHKPYACGVVLHPTIDAMIALAAKVPKNEHVVAIELRVNPLAVTITGVANPKTGLKSKFSLSHTAAVSFLDGAAGVAQYTDKRAFDPNVAALRERVSARMDESLRKDQAWAAVVTQSGARYEHLVDHASGTVDNPMSDSAIESKFLANSSPVIGQERALRARDAIWSLDRLEDVRDLLALCA</sequence>
<organism evidence="4 5">
    <name type="scientific">Microvirga makkahensis</name>
    <dbReference type="NCBI Taxonomy" id="1128670"/>
    <lineage>
        <taxon>Bacteria</taxon>
        <taxon>Pseudomonadati</taxon>
        <taxon>Pseudomonadota</taxon>
        <taxon>Alphaproteobacteria</taxon>
        <taxon>Hyphomicrobiales</taxon>
        <taxon>Methylobacteriaceae</taxon>
        <taxon>Microvirga</taxon>
    </lineage>
</organism>
<feature type="domain" description="MmgE/PrpD C-terminal" evidence="3">
    <location>
        <begin position="282"/>
        <end position="446"/>
    </location>
</feature>
<name>A0A7X3MW60_9HYPH</name>
<evidence type="ECO:0000259" key="3">
    <source>
        <dbReference type="Pfam" id="PF19305"/>
    </source>
</evidence>
<evidence type="ECO:0000259" key="2">
    <source>
        <dbReference type="Pfam" id="PF03972"/>
    </source>
</evidence>
<comment type="similarity">
    <text evidence="1">Belongs to the PrpD family.</text>
</comment>
<keyword evidence="5" id="KW-1185">Reference proteome</keyword>
<proteinExistence type="inferred from homology"/>
<dbReference type="InterPro" id="IPR042188">
    <property type="entry name" value="MmgE/PrpD_sf_2"/>
</dbReference>
<evidence type="ECO:0000313" key="4">
    <source>
        <dbReference type="EMBL" id="MXQ14363.1"/>
    </source>
</evidence>
<dbReference type="PANTHER" id="PTHR16943:SF8">
    <property type="entry name" value="2-METHYLCITRATE DEHYDRATASE"/>
    <property type="match status" value="1"/>
</dbReference>